<dbReference type="PANTHER" id="PTHR43409:SF16">
    <property type="entry name" value="SLR0320 PROTEIN"/>
    <property type="match status" value="1"/>
</dbReference>
<dbReference type="SUPFAM" id="SSF102114">
    <property type="entry name" value="Radical SAM enzymes"/>
    <property type="match status" value="1"/>
</dbReference>
<dbReference type="InterPro" id="IPR058240">
    <property type="entry name" value="rSAM_sf"/>
</dbReference>
<reference evidence="8 9" key="1">
    <citation type="submission" date="2014-05" db="EMBL/GenBank/DDBJ databases">
        <title>De novo Genome Sequence of Spirocheata sp.</title>
        <authorList>
            <person name="Shivani Y."/>
            <person name="Subhash Y."/>
            <person name="Tushar L."/>
            <person name="Sasikala C."/>
            <person name="Ramana C.V."/>
        </authorList>
    </citation>
    <scope>NUCLEOTIDE SEQUENCE [LARGE SCALE GENOMIC DNA]</scope>
    <source>
        <strain evidence="8 9">JC230</strain>
    </source>
</reference>
<dbReference type="InterPro" id="IPR023404">
    <property type="entry name" value="rSAM_horseshoe"/>
</dbReference>
<dbReference type="STRING" id="1480694.DC28_12065"/>
<proteinExistence type="predicted"/>
<keyword evidence="5" id="KW-0411">Iron-sulfur</keyword>
<feature type="domain" description="B12-binding" evidence="6">
    <location>
        <begin position="1"/>
        <end position="131"/>
    </location>
</feature>
<keyword evidence="2" id="KW-0949">S-adenosyl-L-methionine</keyword>
<feature type="domain" description="Radical SAM core" evidence="7">
    <location>
        <begin position="176"/>
        <end position="404"/>
    </location>
</feature>
<sequence>MVLTAVNAGYIHASLGLRSLYANLGDLRGRSCIAEGTRRLGIPELARFIAGLNPSIVGVSVSIWNHRESRELLERLAQDLPQAWLVVGGPEASYLPDDHPLFTRAHVLVRGEGEEVFPRLCRELLGIPGPHGSPDPGLVSGSESVPRRTGHLRVIQARQPDPAHLELPYGFLEDRDLSNRLMYIETSRGCPFSCEFCLSSVQGRVREFPLKPVLDQVTRLYERGGRYFKVIDRTFNLDLDRARRTLTFFRELFLGNPREGAYVQFEVVPDRLPQELREPIAAFPPGTLRLEVGIQTLNNAVAARINRKQDQPRTLDNLAFLSEQTGAVIHADLIIGLPGEDLESFARGFDRLWQLQPGEIQLGVLKALPGTTLHRHDGPWGMVFNPDPPYEIMQTGAMNRDTMDKMKVAAKFWELVVNRGRYPEEVGRLNPPKEGAFYRFLALSEYLYNRLGRTWGIDASELRALLATYPG</sequence>
<dbReference type="Proteomes" id="UP000029692">
    <property type="component" value="Unassembled WGS sequence"/>
</dbReference>
<dbReference type="AlphaFoldDB" id="A0A098QTX1"/>
<dbReference type="InterPro" id="IPR006158">
    <property type="entry name" value="Cobalamin-bd"/>
</dbReference>
<evidence type="ECO:0000313" key="9">
    <source>
        <dbReference type="Proteomes" id="UP000029692"/>
    </source>
</evidence>
<gene>
    <name evidence="8" type="ORF">DC28_12065</name>
</gene>
<evidence type="ECO:0000259" key="6">
    <source>
        <dbReference type="PROSITE" id="PS51332"/>
    </source>
</evidence>
<dbReference type="Gene3D" id="3.40.50.280">
    <property type="entry name" value="Cobalamin-binding domain"/>
    <property type="match status" value="1"/>
</dbReference>
<keyword evidence="4" id="KW-0408">Iron</keyword>
<protein>
    <submittedName>
        <fullName evidence="8">Uncharacterized protein</fullName>
    </submittedName>
</protein>
<name>A0A098QTX1_9SPIO</name>
<evidence type="ECO:0000256" key="5">
    <source>
        <dbReference type="ARBA" id="ARBA00023014"/>
    </source>
</evidence>
<dbReference type="GO" id="GO:0046872">
    <property type="term" value="F:metal ion binding"/>
    <property type="evidence" value="ECO:0007669"/>
    <property type="project" value="UniProtKB-KW"/>
</dbReference>
<evidence type="ECO:0000259" key="7">
    <source>
        <dbReference type="PROSITE" id="PS51918"/>
    </source>
</evidence>
<dbReference type="GO" id="GO:0003824">
    <property type="term" value="F:catalytic activity"/>
    <property type="evidence" value="ECO:0007669"/>
    <property type="project" value="InterPro"/>
</dbReference>
<accession>A0A098QTX1</accession>
<dbReference type="SMART" id="SM00729">
    <property type="entry name" value="Elp3"/>
    <property type="match status" value="1"/>
</dbReference>
<dbReference type="InterPro" id="IPR006638">
    <property type="entry name" value="Elp3/MiaA/NifB-like_rSAM"/>
</dbReference>
<dbReference type="SFLD" id="SFLDS00029">
    <property type="entry name" value="Radical_SAM"/>
    <property type="match status" value="1"/>
</dbReference>
<dbReference type="InterPro" id="IPR007197">
    <property type="entry name" value="rSAM"/>
</dbReference>
<dbReference type="EMBL" id="JNUP01000067">
    <property type="protein sequence ID" value="KGE71194.1"/>
    <property type="molecule type" value="Genomic_DNA"/>
</dbReference>
<dbReference type="PROSITE" id="PS51918">
    <property type="entry name" value="RADICAL_SAM"/>
    <property type="match status" value="1"/>
</dbReference>
<dbReference type="eggNOG" id="COG1032">
    <property type="taxonomic scope" value="Bacteria"/>
</dbReference>
<keyword evidence="3" id="KW-0479">Metal-binding</keyword>
<dbReference type="Pfam" id="PF04055">
    <property type="entry name" value="Radical_SAM"/>
    <property type="match status" value="1"/>
</dbReference>
<dbReference type="GO" id="GO:0031419">
    <property type="term" value="F:cobalamin binding"/>
    <property type="evidence" value="ECO:0007669"/>
    <property type="project" value="InterPro"/>
</dbReference>
<evidence type="ECO:0000313" key="8">
    <source>
        <dbReference type="EMBL" id="KGE71194.1"/>
    </source>
</evidence>
<dbReference type="Gene3D" id="3.80.30.20">
    <property type="entry name" value="tm_1862 like domain"/>
    <property type="match status" value="1"/>
</dbReference>
<dbReference type="CDD" id="cd01335">
    <property type="entry name" value="Radical_SAM"/>
    <property type="match status" value="1"/>
</dbReference>
<evidence type="ECO:0000256" key="4">
    <source>
        <dbReference type="ARBA" id="ARBA00023004"/>
    </source>
</evidence>
<dbReference type="InterPro" id="IPR051198">
    <property type="entry name" value="BchE-like"/>
</dbReference>
<comment type="cofactor">
    <cofactor evidence="1">
        <name>[4Fe-4S] cluster</name>
        <dbReference type="ChEBI" id="CHEBI:49883"/>
    </cofactor>
</comment>
<dbReference type="Pfam" id="PF02310">
    <property type="entry name" value="B12-binding"/>
    <property type="match status" value="1"/>
</dbReference>
<evidence type="ECO:0000256" key="3">
    <source>
        <dbReference type="ARBA" id="ARBA00022723"/>
    </source>
</evidence>
<dbReference type="GO" id="GO:0051536">
    <property type="term" value="F:iron-sulfur cluster binding"/>
    <property type="evidence" value="ECO:0007669"/>
    <property type="project" value="UniProtKB-KW"/>
</dbReference>
<dbReference type="PROSITE" id="PS51332">
    <property type="entry name" value="B12_BINDING"/>
    <property type="match status" value="1"/>
</dbReference>
<dbReference type="GO" id="GO:0005829">
    <property type="term" value="C:cytosol"/>
    <property type="evidence" value="ECO:0007669"/>
    <property type="project" value="TreeGrafter"/>
</dbReference>
<keyword evidence="9" id="KW-1185">Reference proteome</keyword>
<dbReference type="PANTHER" id="PTHR43409">
    <property type="entry name" value="ANAEROBIC MAGNESIUM-PROTOPORPHYRIN IX MONOMETHYL ESTER CYCLASE-RELATED"/>
    <property type="match status" value="1"/>
</dbReference>
<organism evidence="8 9">
    <name type="scientific">Spirochaeta lutea</name>
    <dbReference type="NCBI Taxonomy" id="1480694"/>
    <lineage>
        <taxon>Bacteria</taxon>
        <taxon>Pseudomonadati</taxon>
        <taxon>Spirochaetota</taxon>
        <taxon>Spirochaetia</taxon>
        <taxon>Spirochaetales</taxon>
        <taxon>Spirochaetaceae</taxon>
        <taxon>Spirochaeta</taxon>
    </lineage>
</organism>
<comment type="caution">
    <text evidence="8">The sequence shown here is derived from an EMBL/GenBank/DDBJ whole genome shotgun (WGS) entry which is preliminary data.</text>
</comment>
<evidence type="ECO:0000256" key="1">
    <source>
        <dbReference type="ARBA" id="ARBA00001966"/>
    </source>
</evidence>
<evidence type="ECO:0000256" key="2">
    <source>
        <dbReference type="ARBA" id="ARBA00022691"/>
    </source>
</evidence>
<dbReference type="SFLD" id="SFLDG01082">
    <property type="entry name" value="B12-binding_domain_containing"/>
    <property type="match status" value="1"/>
</dbReference>